<organism evidence="2 3">
    <name type="scientific">Nannocystis pusilla</name>
    <dbReference type="NCBI Taxonomy" id="889268"/>
    <lineage>
        <taxon>Bacteria</taxon>
        <taxon>Pseudomonadati</taxon>
        <taxon>Myxococcota</taxon>
        <taxon>Polyangia</taxon>
        <taxon>Nannocystales</taxon>
        <taxon>Nannocystaceae</taxon>
        <taxon>Nannocystis</taxon>
    </lineage>
</organism>
<gene>
    <name evidence="2" type="ORF">K7C98_04955</name>
</gene>
<dbReference type="EMBL" id="JAIRAU010000001">
    <property type="protein sequence ID" value="MBZ5708597.1"/>
    <property type="molecule type" value="Genomic_DNA"/>
</dbReference>
<feature type="compositionally biased region" description="Low complexity" evidence="1">
    <location>
        <begin position="22"/>
        <end position="58"/>
    </location>
</feature>
<sequence length="171" mass="17288">MLSLTLVACGDGEGKTTDTDTQDTTTGGASDPTGATDGDSTEGTATDTGGDTEATAGETTDDGDTTAPPTTAVGCENFLPPIMPESLESVAIDTPLEVSFTVPGLEGNTLWELSFGELPPGVEFTAETGVLAGTPTAAGMFAFTLWARPALDNPDCGTVPTTTDYVLVVTE</sequence>
<feature type="region of interest" description="Disordered" evidence="1">
    <location>
        <begin position="1"/>
        <end position="74"/>
    </location>
</feature>
<reference evidence="2" key="1">
    <citation type="submission" date="2021-08" db="EMBL/GenBank/DDBJ databases">
        <authorList>
            <person name="Stevens D.C."/>
        </authorList>
    </citation>
    <scope>NUCLEOTIDE SEQUENCE</scope>
    <source>
        <strain evidence="2">DSM 53165</strain>
    </source>
</reference>
<protein>
    <submittedName>
        <fullName evidence="2">Uncharacterized protein</fullName>
    </submittedName>
</protein>
<evidence type="ECO:0000256" key="1">
    <source>
        <dbReference type="SAM" id="MobiDB-lite"/>
    </source>
</evidence>
<dbReference type="RefSeq" id="WP_224190343.1">
    <property type="nucleotide sequence ID" value="NZ_JAIRAU010000001.1"/>
</dbReference>
<proteinExistence type="predicted"/>
<accession>A0ABS7TK41</accession>
<dbReference type="InterPro" id="IPR013783">
    <property type="entry name" value="Ig-like_fold"/>
</dbReference>
<evidence type="ECO:0000313" key="2">
    <source>
        <dbReference type="EMBL" id="MBZ5708597.1"/>
    </source>
</evidence>
<name>A0ABS7TK41_9BACT</name>
<keyword evidence="3" id="KW-1185">Reference proteome</keyword>
<comment type="caution">
    <text evidence="2">The sequence shown here is derived from an EMBL/GenBank/DDBJ whole genome shotgun (WGS) entry which is preliminary data.</text>
</comment>
<evidence type="ECO:0000313" key="3">
    <source>
        <dbReference type="Proteomes" id="UP001139031"/>
    </source>
</evidence>
<dbReference type="Gene3D" id="2.60.40.10">
    <property type="entry name" value="Immunoglobulins"/>
    <property type="match status" value="1"/>
</dbReference>
<dbReference type="InterPro" id="IPR015919">
    <property type="entry name" value="Cadherin-like_sf"/>
</dbReference>
<dbReference type="Proteomes" id="UP001139031">
    <property type="component" value="Unassembled WGS sequence"/>
</dbReference>
<dbReference type="SUPFAM" id="SSF49313">
    <property type="entry name" value="Cadherin-like"/>
    <property type="match status" value="1"/>
</dbReference>